<dbReference type="RefSeq" id="WP_071023518.1">
    <property type="nucleotide sequence ID" value="NZ_MLQM01000021.1"/>
</dbReference>
<dbReference type="EMBL" id="PPEA01000254">
    <property type="protein sequence ID" value="PQM47919.1"/>
    <property type="molecule type" value="Genomic_DNA"/>
</dbReference>
<keyword evidence="5" id="KW-1185">Reference proteome</keyword>
<sequence length="353" mass="38313">MKPKAALWRFAAAAVAALVVFIVLVNVLRQPIAAETRSYTAEFTDASGLHIDADVRVRGVRVGKVKSLALQRKAGQSIAVVDFSLDKHYAVVSATRLAIKYQALTGLRYVDVVDSSETAPAASIMTHIPASMTQPSFDITTLFNGLQPVIATLSPEDIDIFTENAATYLSGEGGLGPMLDSIRKLTEFASNRQQVIATLMRNLNAVAEVFGGHSKDFVRVLDLLNRPVDAAISVIDEFRKSELYGPGFTADAIRILENVGFPHGENHKIVQKPDGRIDIVDPSGGDIAEGLDRAVTVFDDYIRDVEKLIPVMWDNIPPPSSPDVPQPCSRGRAQLPDSLDVLLNGQRVILCNQ</sequence>
<dbReference type="Pfam" id="PF11887">
    <property type="entry name" value="Mce4_CUP1"/>
    <property type="match status" value="1"/>
</dbReference>
<evidence type="ECO:0000313" key="4">
    <source>
        <dbReference type="EMBL" id="PQM47919.1"/>
    </source>
</evidence>
<dbReference type="PANTHER" id="PTHR33371">
    <property type="entry name" value="INTERMEMBRANE PHOSPHOLIPID TRANSPORT SYSTEM BINDING PROTEIN MLAD-RELATED"/>
    <property type="match status" value="1"/>
</dbReference>
<gene>
    <name evidence="3" type="ORF">BKN37_06495</name>
    <name evidence="4" type="ORF">C1Y40_01742</name>
</gene>
<dbReference type="AlphaFoldDB" id="A0A1S1NMK9"/>
<reference evidence="4" key="3">
    <citation type="submission" date="2018-01" db="EMBL/GenBank/DDBJ databases">
        <authorList>
            <person name="Gaut B.S."/>
            <person name="Morton B.R."/>
            <person name="Clegg M.T."/>
            <person name="Duvall M.R."/>
        </authorList>
    </citation>
    <scope>NUCLEOTIDE SEQUENCE</scope>
    <source>
        <strain evidence="4">ATCC BAA-2683</strain>
    </source>
</reference>
<reference evidence="3 5" key="1">
    <citation type="submission" date="2016-10" db="EMBL/GenBank/DDBJ databases">
        <title>Genome sequence of Mycobacterium talmonii.</title>
        <authorList>
            <person name="Greninger A.L."/>
            <person name="Elliott B."/>
            <person name="Vasireddy S."/>
            <person name="Vasireddy R."/>
        </authorList>
    </citation>
    <scope>NUCLEOTIDE SEQUENCE [LARGE SCALE GENOMIC DNA]</scope>
    <source>
        <strain evidence="3">MO-5499</strain>
        <strain evidence="5">NE-TNMC-100812</strain>
    </source>
</reference>
<dbReference type="Pfam" id="PF02470">
    <property type="entry name" value="MlaD"/>
    <property type="match status" value="1"/>
</dbReference>
<organism evidence="3 5">
    <name type="scientific">Mycobacterium talmoniae</name>
    <dbReference type="NCBI Taxonomy" id="1858794"/>
    <lineage>
        <taxon>Bacteria</taxon>
        <taxon>Bacillati</taxon>
        <taxon>Actinomycetota</taxon>
        <taxon>Actinomycetes</taxon>
        <taxon>Mycobacteriales</taxon>
        <taxon>Mycobacteriaceae</taxon>
        <taxon>Mycobacterium</taxon>
    </lineage>
</organism>
<dbReference type="Proteomes" id="UP000238296">
    <property type="component" value="Unassembled WGS sequence"/>
</dbReference>
<evidence type="ECO:0000259" key="1">
    <source>
        <dbReference type="Pfam" id="PF02470"/>
    </source>
</evidence>
<dbReference type="GO" id="GO:0005576">
    <property type="term" value="C:extracellular region"/>
    <property type="evidence" value="ECO:0007669"/>
    <property type="project" value="TreeGrafter"/>
</dbReference>
<evidence type="ECO:0000313" key="5">
    <source>
        <dbReference type="Proteomes" id="UP000179734"/>
    </source>
</evidence>
<evidence type="ECO:0000313" key="3">
    <source>
        <dbReference type="EMBL" id="OHV05211.1"/>
    </source>
</evidence>
<comment type="caution">
    <text evidence="3">The sequence shown here is derived from an EMBL/GenBank/DDBJ whole genome shotgun (WGS) entry which is preliminary data.</text>
</comment>
<dbReference type="Proteomes" id="UP000179734">
    <property type="component" value="Unassembled WGS sequence"/>
</dbReference>
<name>A0A1S1NMK9_9MYCO</name>
<feature type="domain" description="Mammalian cell entry C-terminal" evidence="2">
    <location>
        <begin position="127"/>
        <end position="224"/>
    </location>
</feature>
<dbReference type="InterPro" id="IPR024516">
    <property type="entry name" value="Mce_C"/>
</dbReference>
<dbReference type="EMBL" id="MLQM01000021">
    <property type="protein sequence ID" value="OHV05211.1"/>
    <property type="molecule type" value="Genomic_DNA"/>
</dbReference>
<dbReference type="InterPro" id="IPR003399">
    <property type="entry name" value="Mce/MlaD"/>
</dbReference>
<dbReference type="GO" id="GO:0051701">
    <property type="term" value="P:biological process involved in interaction with host"/>
    <property type="evidence" value="ECO:0007669"/>
    <property type="project" value="TreeGrafter"/>
</dbReference>
<dbReference type="InterPro" id="IPR052336">
    <property type="entry name" value="MlaD_Phospholipid_Transporter"/>
</dbReference>
<reference evidence="4 6" key="2">
    <citation type="journal article" date="2017" name="Int. J. Syst. Evol. Microbiol.">
        <title>Mycobacterium talmoniae sp. nov., a slowly growing mycobacterium isolated from human respiratory samples.</title>
        <authorList>
            <person name="Davidson R.M."/>
            <person name="DeGroote M.A."/>
            <person name="Marola J.L."/>
            <person name="Buss S."/>
            <person name="Jones V."/>
            <person name="McNeil M.R."/>
            <person name="Freifeld A.G."/>
            <person name="Elaine Epperson L."/>
            <person name="Hasan N.A."/>
            <person name="Jackson M."/>
            <person name="Iwen P.C."/>
            <person name="Salfinger M."/>
            <person name="Strong M."/>
        </authorList>
    </citation>
    <scope>NUCLEOTIDE SEQUENCE [LARGE SCALE GENOMIC DNA]</scope>
    <source>
        <strain evidence="4 6">ATCC BAA-2683</strain>
    </source>
</reference>
<evidence type="ECO:0000313" key="6">
    <source>
        <dbReference type="Proteomes" id="UP000238296"/>
    </source>
</evidence>
<accession>A0A1S1NMK9</accession>
<dbReference type="PANTHER" id="PTHR33371:SF17">
    <property type="entry name" value="MCE-FAMILY PROTEIN MCE1B"/>
    <property type="match status" value="1"/>
</dbReference>
<feature type="domain" description="Mce/MlaD" evidence="1">
    <location>
        <begin position="36"/>
        <end position="113"/>
    </location>
</feature>
<protein>
    <submittedName>
        <fullName evidence="3">Mammalian cell entry protein</fullName>
    </submittedName>
</protein>
<proteinExistence type="predicted"/>
<evidence type="ECO:0000259" key="2">
    <source>
        <dbReference type="Pfam" id="PF11887"/>
    </source>
</evidence>